<dbReference type="InterPro" id="IPR027640">
    <property type="entry name" value="Kinesin-like_fam"/>
</dbReference>
<evidence type="ECO:0000256" key="9">
    <source>
        <dbReference type="SAM" id="MobiDB-lite"/>
    </source>
</evidence>
<evidence type="ECO:0000256" key="8">
    <source>
        <dbReference type="SAM" id="Coils"/>
    </source>
</evidence>
<evidence type="ECO:0000313" key="12">
    <source>
        <dbReference type="Proteomes" id="UP000265703"/>
    </source>
</evidence>
<keyword evidence="5 8" id="KW-0175">Coiled coil</keyword>
<dbReference type="GO" id="GO:0003777">
    <property type="term" value="F:microtubule motor activity"/>
    <property type="evidence" value="ECO:0007669"/>
    <property type="project" value="InterPro"/>
</dbReference>
<feature type="coiled-coil region" evidence="8">
    <location>
        <begin position="580"/>
        <end position="844"/>
    </location>
</feature>
<dbReference type="Proteomes" id="UP000265703">
    <property type="component" value="Unassembled WGS sequence"/>
</dbReference>
<feature type="region of interest" description="Disordered" evidence="9">
    <location>
        <begin position="856"/>
        <end position="893"/>
    </location>
</feature>
<dbReference type="PANTHER" id="PTHR47969">
    <property type="entry name" value="CHROMOSOME-ASSOCIATED KINESIN KIF4A-RELATED"/>
    <property type="match status" value="1"/>
</dbReference>
<dbReference type="GO" id="GO:0016787">
    <property type="term" value="F:hydrolase activity"/>
    <property type="evidence" value="ECO:0007669"/>
    <property type="project" value="UniProtKB-KW"/>
</dbReference>
<feature type="compositionally biased region" description="Low complexity" evidence="9">
    <location>
        <begin position="423"/>
        <end position="442"/>
    </location>
</feature>
<keyword evidence="2" id="KW-0963">Cytoplasm</keyword>
<feature type="binding site" evidence="6">
    <location>
        <begin position="93"/>
        <end position="100"/>
    </location>
    <ligand>
        <name>ATP</name>
        <dbReference type="ChEBI" id="CHEBI:30616"/>
    </ligand>
</feature>
<evidence type="ECO:0000256" key="1">
    <source>
        <dbReference type="ARBA" id="ARBA00004496"/>
    </source>
</evidence>
<dbReference type="SUPFAM" id="SSF52540">
    <property type="entry name" value="P-loop containing nucleoside triphosphate hydrolases"/>
    <property type="match status" value="1"/>
</dbReference>
<feature type="non-terminal residue" evidence="11">
    <location>
        <position position="893"/>
    </location>
</feature>
<dbReference type="GO" id="GO:0008017">
    <property type="term" value="F:microtubule binding"/>
    <property type="evidence" value="ECO:0007669"/>
    <property type="project" value="InterPro"/>
</dbReference>
<dbReference type="InterPro" id="IPR036961">
    <property type="entry name" value="Kinesin_motor_dom_sf"/>
</dbReference>
<dbReference type="OrthoDB" id="3176171at2759"/>
<dbReference type="Gene3D" id="3.40.850.10">
    <property type="entry name" value="Kinesin motor domain"/>
    <property type="match status" value="1"/>
</dbReference>
<keyword evidence="12" id="KW-1185">Reference proteome</keyword>
<evidence type="ECO:0000313" key="11">
    <source>
        <dbReference type="EMBL" id="RIA92757.1"/>
    </source>
</evidence>
<evidence type="ECO:0000256" key="4">
    <source>
        <dbReference type="ARBA" id="ARBA00022840"/>
    </source>
</evidence>
<dbReference type="GO" id="GO:0005737">
    <property type="term" value="C:cytoplasm"/>
    <property type="evidence" value="ECO:0007669"/>
    <property type="project" value="UniProtKB-SubCell"/>
</dbReference>
<dbReference type="InterPro" id="IPR019821">
    <property type="entry name" value="Kinesin_motor_CS"/>
</dbReference>
<evidence type="ECO:0000256" key="3">
    <source>
        <dbReference type="ARBA" id="ARBA00022741"/>
    </source>
</evidence>
<protein>
    <recommendedName>
        <fullName evidence="7">Kinesin-like protein</fullName>
    </recommendedName>
</protein>
<feature type="coiled-coil region" evidence="8">
    <location>
        <begin position="498"/>
        <end position="539"/>
    </location>
</feature>
<dbReference type="CDD" id="cd01372">
    <property type="entry name" value="KISc_KIF4"/>
    <property type="match status" value="1"/>
</dbReference>
<keyword evidence="3 6" id="KW-0547">Nucleotide-binding</keyword>
<dbReference type="PANTHER" id="PTHR47969:SF15">
    <property type="entry name" value="CHROMOSOME-ASSOCIATED KINESIN KIF4A-RELATED"/>
    <property type="match status" value="1"/>
</dbReference>
<dbReference type="AlphaFoldDB" id="A0A397T8X1"/>
<dbReference type="PROSITE" id="PS50067">
    <property type="entry name" value="KINESIN_MOTOR_2"/>
    <property type="match status" value="1"/>
</dbReference>
<dbReference type="EMBL" id="QKYT01000118">
    <property type="protein sequence ID" value="RIA92757.1"/>
    <property type="molecule type" value="Genomic_DNA"/>
</dbReference>
<comment type="caution">
    <text evidence="11">The sequence shown here is derived from an EMBL/GenBank/DDBJ whole genome shotgun (WGS) entry which is preliminary data.</text>
</comment>
<dbReference type="PRINTS" id="PR00380">
    <property type="entry name" value="KINESINHEAVY"/>
</dbReference>
<reference evidence="11 12" key="1">
    <citation type="submission" date="2018-06" db="EMBL/GenBank/DDBJ databases">
        <title>Comparative genomics reveals the genomic features of Rhizophagus irregularis, R. cerebriforme, R. diaphanum and Gigaspora rosea, and their symbiotic lifestyle signature.</title>
        <authorList>
            <person name="Morin E."/>
            <person name="San Clemente H."/>
            <person name="Chen E.C.H."/>
            <person name="De La Providencia I."/>
            <person name="Hainaut M."/>
            <person name="Kuo A."/>
            <person name="Kohler A."/>
            <person name="Murat C."/>
            <person name="Tang N."/>
            <person name="Roy S."/>
            <person name="Loubradou J."/>
            <person name="Henrissat B."/>
            <person name="Grigoriev I.V."/>
            <person name="Corradi N."/>
            <person name="Roux C."/>
            <person name="Martin F.M."/>
        </authorList>
    </citation>
    <scope>NUCLEOTIDE SEQUENCE [LARGE SCALE GENOMIC DNA]</scope>
    <source>
        <strain evidence="11 12">DAOM 227022</strain>
    </source>
</reference>
<keyword evidence="6 7" id="KW-0505">Motor protein</keyword>
<evidence type="ECO:0000256" key="2">
    <source>
        <dbReference type="ARBA" id="ARBA00022490"/>
    </source>
</evidence>
<gene>
    <name evidence="11" type="ORF">C1645_799203</name>
</gene>
<feature type="region of interest" description="Disordered" evidence="9">
    <location>
        <begin position="233"/>
        <end position="265"/>
    </location>
</feature>
<keyword evidence="11" id="KW-0378">Hydrolase</keyword>
<comment type="similarity">
    <text evidence="6 7">Belongs to the TRAFAC class myosin-kinesin ATPase superfamily. Kinesin family.</text>
</comment>
<dbReference type="InterPro" id="IPR001752">
    <property type="entry name" value="Kinesin_motor_dom"/>
</dbReference>
<dbReference type="GO" id="GO:0051231">
    <property type="term" value="P:spindle elongation"/>
    <property type="evidence" value="ECO:0007669"/>
    <property type="project" value="TreeGrafter"/>
</dbReference>
<evidence type="ECO:0000256" key="7">
    <source>
        <dbReference type="RuleBase" id="RU000394"/>
    </source>
</evidence>
<dbReference type="GO" id="GO:0007052">
    <property type="term" value="P:mitotic spindle organization"/>
    <property type="evidence" value="ECO:0007669"/>
    <property type="project" value="TreeGrafter"/>
</dbReference>
<dbReference type="SMART" id="SM00129">
    <property type="entry name" value="KISc"/>
    <property type="match status" value="1"/>
</dbReference>
<feature type="domain" description="Kinesin motor" evidence="10">
    <location>
        <begin position="7"/>
        <end position="384"/>
    </location>
</feature>
<evidence type="ECO:0000256" key="5">
    <source>
        <dbReference type="ARBA" id="ARBA00023054"/>
    </source>
</evidence>
<keyword evidence="4 6" id="KW-0067">ATP-binding</keyword>
<dbReference type="Pfam" id="PF00225">
    <property type="entry name" value="Kinesin"/>
    <property type="match status" value="1"/>
</dbReference>
<name>A0A397T8X1_9GLOM</name>
<evidence type="ECO:0000256" key="6">
    <source>
        <dbReference type="PROSITE-ProRule" id="PRU00283"/>
    </source>
</evidence>
<accession>A0A397T8X1</accession>
<dbReference type="GO" id="GO:0007018">
    <property type="term" value="P:microtubule-based movement"/>
    <property type="evidence" value="ECO:0007669"/>
    <property type="project" value="InterPro"/>
</dbReference>
<sequence>MSSEKTSVQVAVRIRPITNEDLINLPTRFQRSVLSTAPYAPNQVIVAGEKKQYFSYDHVFGPDSTQKDIYDKAVLKLIDKFLEGYNVTILAYGQTSSGKTFTMGTSDNESIEPDDKGIIPRAISTLFTSMSSAQYKTRRFSIKVSFIEIYNEDLIDLLGEGEGESRPQVLIREDSKGNILWSGLQEIKVNSVEEVMIHLARGSLNRQTGATDMNSKSSRSHAIFSVTLAQQKFVPTPGSNPSPQPLNDPQQKSGVRPPSRSNSRLSRRFDEGEWISVTSKFHFVDLAGSERLKRTSAIGDRVKEGISINSGLLALGNVISALGDPNKAKHTTHIPYRDSKLTRLLQDSLGGNAQTLMIACVSPAEYNLTETVNTLKYANRARNIKNIATINAEEAGWNDLEHLQTLVMKLRHEIKVLKAANGIVNSNGSSTNGTSSGRTTPSVNGRETPSYSKRPSTPSSLSNIPIVSQNGRETPSHLRHPSISSYSSNIPTVSHQQKLQNNKDIESLEEQLQLLKRSYSKLSQRYAKTSAELAKHQDNNEINNNGITNGDRNSLSVIKEVDDEISSDNIQFQEFVEPVIEEYEKSFTSLESELAITKAALSHSEIVIQEQEEKLGFAEQNNEKNKNNIIELKSKIAKFTERESSMEHYIKDLENKLEILTSEQKKDQDIINEMKSQISQMKSHESNTENYIENLENKLLTTEQHVTKLSETITKLENRLQQRDIDYHTLEEKLSQAENDQDKTLLLDELDDREKRISILEQNVESLENELEELRKLNDHNYFFKSHDLSIEVNNNNNDPMIIVALESKFSELQKTHEKTLQEFEDIKSKYQSCLLEIHELQNQLTEAKLIHSETVKSTPTTPMSPQSPDFRLSLPPILNKSNNNNNNNNNNN</sequence>
<proteinExistence type="inferred from homology"/>
<dbReference type="PROSITE" id="PS00411">
    <property type="entry name" value="KINESIN_MOTOR_1"/>
    <property type="match status" value="1"/>
</dbReference>
<dbReference type="GO" id="GO:0005524">
    <property type="term" value="F:ATP binding"/>
    <property type="evidence" value="ECO:0007669"/>
    <property type="project" value="UniProtKB-UniRule"/>
</dbReference>
<dbReference type="STRING" id="658196.A0A397T8X1"/>
<dbReference type="GO" id="GO:0005874">
    <property type="term" value="C:microtubule"/>
    <property type="evidence" value="ECO:0007669"/>
    <property type="project" value="UniProtKB-KW"/>
</dbReference>
<feature type="region of interest" description="Disordered" evidence="9">
    <location>
        <begin position="423"/>
        <end position="489"/>
    </location>
</feature>
<comment type="subcellular location">
    <subcellularLocation>
        <location evidence="1">Cytoplasm</location>
    </subcellularLocation>
</comment>
<dbReference type="InterPro" id="IPR027417">
    <property type="entry name" value="P-loop_NTPase"/>
</dbReference>
<dbReference type="Gene3D" id="1.10.287.1490">
    <property type="match status" value="1"/>
</dbReference>
<feature type="compositionally biased region" description="Low complexity" evidence="9">
    <location>
        <begin position="883"/>
        <end position="893"/>
    </location>
</feature>
<evidence type="ECO:0000259" key="10">
    <source>
        <dbReference type="PROSITE" id="PS50067"/>
    </source>
</evidence>
<feature type="compositionally biased region" description="Low complexity" evidence="9">
    <location>
        <begin position="858"/>
        <end position="869"/>
    </location>
</feature>
<organism evidence="11 12">
    <name type="scientific">Glomus cerebriforme</name>
    <dbReference type="NCBI Taxonomy" id="658196"/>
    <lineage>
        <taxon>Eukaryota</taxon>
        <taxon>Fungi</taxon>
        <taxon>Fungi incertae sedis</taxon>
        <taxon>Mucoromycota</taxon>
        <taxon>Glomeromycotina</taxon>
        <taxon>Glomeromycetes</taxon>
        <taxon>Glomerales</taxon>
        <taxon>Glomeraceae</taxon>
        <taxon>Glomus</taxon>
    </lineage>
</organism>
<feature type="compositionally biased region" description="Polar residues" evidence="9">
    <location>
        <begin position="443"/>
        <end position="473"/>
    </location>
</feature>
<dbReference type="GO" id="GO:0005875">
    <property type="term" value="C:microtubule associated complex"/>
    <property type="evidence" value="ECO:0007669"/>
    <property type="project" value="TreeGrafter"/>
</dbReference>
<keyword evidence="7" id="KW-0493">Microtubule</keyword>